<name>A0A0E9UBG5_ANGAN</name>
<reference evidence="1" key="1">
    <citation type="submission" date="2014-11" db="EMBL/GenBank/DDBJ databases">
        <authorList>
            <person name="Amaro Gonzalez C."/>
        </authorList>
    </citation>
    <scope>NUCLEOTIDE SEQUENCE</scope>
</reference>
<proteinExistence type="predicted"/>
<accession>A0A0E9UBG5</accession>
<protein>
    <submittedName>
        <fullName evidence="1">Uncharacterized protein</fullName>
    </submittedName>
</protein>
<dbReference type="EMBL" id="GBXM01046037">
    <property type="protein sequence ID" value="JAH62540.1"/>
    <property type="molecule type" value="Transcribed_RNA"/>
</dbReference>
<evidence type="ECO:0000313" key="1">
    <source>
        <dbReference type="EMBL" id="JAH62540.1"/>
    </source>
</evidence>
<reference evidence="1" key="2">
    <citation type="journal article" date="2015" name="Fish Shellfish Immunol.">
        <title>Early steps in the European eel (Anguilla anguilla)-Vibrio vulnificus interaction in the gills: Role of the RtxA13 toxin.</title>
        <authorList>
            <person name="Callol A."/>
            <person name="Pajuelo D."/>
            <person name="Ebbesson L."/>
            <person name="Teles M."/>
            <person name="MacKenzie S."/>
            <person name="Amaro C."/>
        </authorList>
    </citation>
    <scope>NUCLEOTIDE SEQUENCE</scope>
</reference>
<organism evidence="1">
    <name type="scientific">Anguilla anguilla</name>
    <name type="common">European freshwater eel</name>
    <name type="synonym">Muraena anguilla</name>
    <dbReference type="NCBI Taxonomy" id="7936"/>
    <lineage>
        <taxon>Eukaryota</taxon>
        <taxon>Metazoa</taxon>
        <taxon>Chordata</taxon>
        <taxon>Craniata</taxon>
        <taxon>Vertebrata</taxon>
        <taxon>Euteleostomi</taxon>
        <taxon>Actinopterygii</taxon>
        <taxon>Neopterygii</taxon>
        <taxon>Teleostei</taxon>
        <taxon>Anguilliformes</taxon>
        <taxon>Anguillidae</taxon>
        <taxon>Anguilla</taxon>
    </lineage>
</organism>
<sequence>MVLNITYKLSLYYSE</sequence>